<proteinExistence type="predicted"/>
<dbReference type="Proteomes" id="UP001487740">
    <property type="component" value="Unassembled WGS sequence"/>
</dbReference>
<reference evidence="1 2" key="1">
    <citation type="submission" date="2023-03" db="EMBL/GenBank/DDBJ databases">
        <title>High-quality genome of Scylla paramamosain provides insights in environmental adaptation.</title>
        <authorList>
            <person name="Zhang L."/>
        </authorList>
    </citation>
    <scope>NUCLEOTIDE SEQUENCE [LARGE SCALE GENOMIC DNA]</scope>
    <source>
        <strain evidence="1">LZ_2023a</strain>
        <tissue evidence="1">Muscle</tissue>
    </source>
</reference>
<organism evidence="1 2">
    <name type="scientific">Scylla paramamosain</name>
    <name type="common">Mud crab</name>
    <dbReference type="NCBI Taxonomy" id="85552"/>
    <lineage>
        <taxon>Eukaryota</taxon>
        <taxon>Metazoa</taxon>
        <taxon>Ecdysozoa</taxon>
        <taxon>Arthropoda</taxon>
        <taxon>Crustacea</taxon>
        <taxon>Multicrustacea</taxon>
        <taxon>Malacostraca</taxon>
        <taxon>Eumalacostraca</taxon>
        <taxon>Eucarida</taxon>
        <taxon>Decapoda</taxon>
        <taxon>Pleocyemata</taxon>
        <taxon>Brachyura</taxon>
        <taxon>Eubrachyura</taxon>
        <taxon>Portunoidea</taxon>
        <taxon>Portunidae</taxon>
        <taxon>Portuninae</taxon>
        <taxon>Scylla</taxon>
    </lineage>
</organism>
<protein>
    <submittedName>
        <fullName evidence="1">Uncharacterized protein</fullName>
    </submittedName>
</protein>
<comment type="caution">
    <text evidence="1">The sequence shown here is derived from an EMBL/GenBank/DDBJ whole genome shotgun (WGS) entry which is preliminary data.</text>
</comment>
<keyword evidence="2" id="KW-1185">Reference proteome</keyword>
<dbReference type="AlphaFoldDB" id="A0AAW0UD71"/>
<sequence>MAFRHYCCVRKGKRKKKKLKLQPFTQNVMRREDEIAKKGQQRCKFLLHRVVTDPWHQGHKLQGLYYMLQSTVGVPTRGSSRSSTVAVSHFSTSG</sequence>
<evidence type="ECO:0000313" key="1">
    <source>
        <dbReference type="EMBL" id="KAK8397655.1"/>
    </source>
</evidence>
<name>A0AAW0UD71_SCYPA</name>
<dbReference type="EMBL" id="JARAKH010000013">
    <property type="protein sequence ID" value="KAK8397655.1"/>
    <property type="molecule type" value="Genomic_DNA"/>
</dbReference>
<gene>
    <name evidence="1" type="ORF">O3P69_004439</name>
</gene>
<evidence type="ECO:0000313" key="2">
    <source>
        <dbReference type="Proteomes" id="UP001487740"/>
    </source>
</evidence>
<accession>A0AAW0UD71</accession>